<dbReference type="GO" id="GO:0005634">
    <property type="term" value="C:nucleus"/>
    <property type="evidence" value="ECO:0007669"/>
    <property type="project" value="TreeGrafter"/>
</dbReference>
<dbReference type="GO" id="GO:0005829">
    <property type="term" value="C:cytosol"/>
    <property type="evidence" value="ECO:0007669"/>
    <property type="project" value="TreeGrafter"/>
</dbReference>
<feature type="domain" description="USP" evidence="3">
    <location>
        <begin position="1"/>
        <end position="240"/>
    </location>
</feature>
<evidence type="ECO:0000256" key="2">
    <source>
        <dbReference type="SAM" id="SignalP"/>
    </source>
</evidence>
<dbReference type="PANTHER" id="PTHR24006">
    <property type="entry name" value="UBIQUITIN CARBOXYL-TERMINAL HYDROLASE"/>
    <property type="match status" value="1"/>
</dbReference>
<dbReference type="InterPro" id="IPR018200">
    <property type="entry name" value="USP_CS"/>
</dbReference>
<name>A0A9Q0D8T5_9TELE</name>
<accession>A0A9Q0D8T5</accession>
<feature type="non-terminal residue" evidence="4">
    <location>
        <position position="240"/>
    </location>
</feature>
<keyword evidence="2" id="KW-0732">Signal</keyword>
<dbReference type="InterPro" id="IPR050164">
    <property type="entry name" value="Peptidase_C19"/>
</dbReference>
<dbReference type="InterPro" id="IPR038765">
    <property type="entry name" value="Papain-like_cys_pep_sf"/>
</dbReference>
<evidence type="ECO:0000259" key="3">
    <source>
        <dbReference type="PROSITE" id="PS50235"/>
    </source>
</evidence>
<dbReference type="OrthoDB" id="289038at2759"/>
<dbReference type="InterPro" id="IPR028889">
    <property type="entry name" value="USP"/>
</dbReference>
<dbReference type="GO" id="GO:0000082">
    <property type="term" value="P:G1/S transition of mitotic cell cycle"/>
    <property type="evidence" value="ECO:0007669"/>
    <property type="project" value="TreeGrafter"/>
</dbReference>
<dbReference type="GO" id="GO:0016579">
    <property type="term" value="P:protein deubiquitination"/>
    <property type="evidence" value="ECO:0007669"/>
    <property type="project" value="InterPro"/>
</dbReference>
<dbReference type="Pfam" id="PF00443">
    <property type="entry name" value="UCH"/>
    <property type="match status" value="1"/>
</dbReference>
<dbReference type="EMBL" id="JANIIK010000460">
    <property type="protein sequence ID" value="KAJ3583276.1"/>
    <property type="molecule type" value="Genomic_DNA"/>
</dbReference>
<feature type="region of interest" description="Disordered" evidence="1">
    <location>
        <begin position="146"/>
        <end position="172"/>
    </location>
</feature>
<evidence type="ECO:0000256" key="1">
    <source>
        <dbReference type="SAM" id="MobiDB-lite"/>
    </source>
</evidence>
<organism evidence="4 5">
    <name type="scientific">Muraenolepis orangiensis</name>
    <name type="common">Patagonian moray cod</name>
    <dbReference type="NCBI Taxonomy" id="630683"/>
    <lineage>
        <taxon>Eukaryota</taxon>
        <taxon>Metazoa</taxon>
        <taxon>Chordata</taxon>
        <taxon>Craniata</taxon>
        <taxon>Vertebrata</taxon>
        <taxon>Euteleostomi</taxon>
        <taxon>Actinopterygii</taxon>
        <taxon>Neopterygii</taxon>
        <taxon>Teleostei</taxon>
        <taxon>Neoteleostei</taxon>
        <taxon>Acanthomorphata</taxon>
        <taxon>Zeiogadaria</taxon>
        <taxon>Gadariae</taxon>
        <taxon>Gadiformes</taxon>
        <taxon>Muraenolepidoidei</taxon>
        <taxon>Muraenolepididae</taxon>
        <taxon>Muraenolepis</taxon>
    </lineage>
</organism>
<dbReference type="GO" id="GO:0004843">
    <property type="term" value="F:cysteine-type deubiquitinase activity"/>
    <property type="evidence" value="ECO:0007669"/>
    <property type="project" value="InterPro"/>
</dbReference>
<comment type="caution">
    <text evidence="4">The sequence shown here is derived from an EMBL/GenBank/DDBJ whole genome shotgun (WGS) entry which is preliminary data.</text>
</comment>
<dbReference type="CDD" id="cd02257">
    <property type="entry name" value="Peptidase_C19"/>
    <property type="match status" value="1"/>
</dbReference>
<dbReference type="PANTHER" id="PTHR24006:SF915">
    <property type="entry name" value="UBIQUITIN CARBOXYL-TERMINAL HYDROLASE-RELATED"/>
    <property type="match status" value="1"/>
</dbReference>
<gene>
    <name evidence="4" type="ORF">NHX12_029522</name>
</gene>
<dbReference type="PROSITE" id="PS50235">
    <property type="entry name" value="USP_3"/>
    <property type="match status" value="1"/>
</dbReference>
<proteinExistence type="predicted"/>
<dbReference type="Gene3D" id="3.90.70.10">
    <property type="entry name" value="Cysteine proteinases"/>
    <property type="match status" value="1"/>
</dbReference>
<dbReference type="InterPro" id="IPR001394">
    <property type="entry name" value="Peptidase_C19_UCH"/>
</dbReference>
<dbReference type="SUPFAM" id="SSF54001">
    <property type="entry name" value="Cysteine proteinases"/>
    <property type="match status" value="1"/>
</dbReference>
<evidence type="ECO:0000313" key="5">
    <source>
        <dbReference type="Proteomes" id="UP001148018"/>
    </source>
</evidence>
<feature type="compositionally biased region" description="Basic and acidic residues" evidence="1">
    <location>
        <begin position="158"/>
        <end position="172"/>
    </location>
</feature>
<dbReference type="PROSITE" id="PS00973">
    <property type="entry name" value="USP_2"/>
    <property type="match status" value="1"/>
</dbReference>
<keyword evidence="5" id="KW-1185">Reference proteome</keyword>
<feature type="chain" id="PRO_5040419861" description="USP domain-containing protein" evidence="2">
    <location>
        <begin position="18"/>
        <end position="240"/>
    </location>
</feature>
<dbReference type="Proteomes" id="UP001148018">
    <property type="component" value="Unassembled WGS sequence"/>
</dbReference>
<reference evidence="4" key="1">
    <citation type="submission" date="2022-07" db="EMBL/GenBank/DDBJ databases">
        <title>Chromosome-level genome of Muraenolepis orangiensis.</title>
        <authorList>
            <person name="Kim J."/>
        </authorList>
    </citation>
    <scope>NUCLEOTIDE SEQUENCE</scope>
    <source>
        <strain evidence="4">KU_S4_2022</strain>
        <tissue evidence="4">Muscle</tissue>
    </source>
</reference>
<sequence>DAHEFLLLLFMKLKMEAETLQWASSSPSYVCPVQNFEFRLQCVRTCSSCGDKVFQEEKHNNLSLDLHPLLTGGLELYFKASELECTCWRCSGRQATVVRHFLTLPRVLVLHLKRFYRDGRRMRKATDAVSIPPLLSLASLVGEQGDAAGRDTAPTDFSGDKEREHQDVSKDHCDQTSYRLSGIVSHLGDSIDTGHYISDTAGEKGPGWLTLNDRDVRTTAETTVLKTRDQTAYILFYFLW</sequence>
<dbReference type="AlphaFoldDB" id="A0A9Q0D8T5"/>
<evidence type="ECO:0000313" key="4">
    <source>
        <dbReference type="EMBL" id="KAJ3583276.1"/>
    </source>
</evidence>
<protein>
    <recommendedName>
        <fullName evidence="3">USP domain-containing protein</fullName>
    </recommendedName>
</protein>
<feature type="signal peptide" evidence="2">
    <location>
        <begin position="1"/>
        <end position="17"/>
    </location>
</feature>